<proteinExistence type="predicted"/>
<organism evidence="2 3">
    <name type="scientific">Ilyodon furcidens</name>
    <name type="common">goldbreast splitfin</name>
    <dbReference type="NCBI Taxonomy" id="33524"/>
    <lineage>
        <taxon>Eukaryota</taxon>
        <taxon>Metazoa</taxon>
        <taxon>Chordata</taxon>
        <taxon>Craniata</taxon>
        <taxon>Vertebrata</taxon>
        <taxon>Euteleostomi</taxon>
        <taxon>Actinopterygii</taxon>
        <taxon>Neopterygii</taxon>
        <taxon>Teleostei</taxon>
        <taxon>Neoteleostei</taxon>
        <taxon>Acanthomorphata</taxon>
        <taxon>Ovalentaria</taxon>
        <taxon>Atherinomorphae</taxon>
        <taxon>Cyprinodontiformes</taxon>
        <taxon>Goodeidae</taxon>
        <taxon>Ilyodon</taxon>
    </lineage>
</organism>
<comment type="caution">
    <text evidence="2">The sequence shown here is derived from an EMBL/GenBank/DDBJ whole genome shotgun (WGS) entry which is preliminary data.</text>
</comment>
<dbReference type="EMBL" id="JAHRIQ010031264">
    <property type="protein sequence ID" value="MEQ2231216.1"/>
    <property type="molecule type" value="Genomic_DNA"/>
</dbReference>
<gene>
    <name evidence="2" type="ORF">ILYODFUR_037255</name>
</gene>
<feature type="chain" id="PRO_5046121055" description="Secreted protein" evidence="1">
    <location>
        <begin position="26"/>
        <end position="78"/>
    </location>
</feature>
<protein>
    <recommendedName>
        <fullName evidence="4">Secreted protein</fullName>
    </recommendedName>
</protein>
<evidence type="ECO:0008006" key="4">
    <source>
        <dbReference type="Google" id="ProtNLM"/>
    </source>
</evidence>
<keyword evidence="1" id="KW-0732">Signal</keyword>
<keyword evidence="3" id="KW-1185">Reference proteome</keyword>
<sequence>MHLFQEMDSALQFTLLLCGFGIGATSQISKRSEEVGSGVHSKCLAGWTPYQNQNQLYCQVRTYRGLCYLFDEIGLKLR</sequence>
<dbReference type="Proteomes" id="UP001482620">
    <property type="component" value="Unassembled WGS sequence"/>
</dbReference>
<feature type="signal peptide" evidence="1">
    <location>
        <begin position="1"/>
        <end position="25"/>
    </location>
</feature>
<name>A0ABV0TGT0_9TELE</name>
<reference evidence="2 3" key="1">
    <citation type="submission" date="2021-06" db="EMBL/GenBank/DDBJ databases">
        <authorList>
            <person name="Palmer J.M."/>
        </authorList>
    </citation>
    <scope>NUCLEOTIDE SEQUENCE [LARGE SCALE GENOMIC DNA]</scope>
    <source>
        <strain evidence="3">if_2019</strain>
        <tissue evidence="2">Muscle</tissue>
    </source>
</reference>
<evidence type="ECO:0000313" key="2">
    <source>
        <dbReference type="EMBL" id="MEQ2231216.1"/>
    </source>
</evidence>
<accession>A0ABV0TGT0</accession>
<evidence type="ECO:0000313" key="3">
    <source>
        <dbReference type="Proteomes" id="UP001482620"/>
    </source>
</evidence>
<evidence type="ECO:0000256" key="1">
    <source>
        <dbReference type="SAM" id="SignalP"/>
    </source>
</evidence>